<reference evidence="3 4" key="1">
    <citation type="submission" date="2022-12" db="EMBL/GenBank/DDBJ databases">
        <title>Dasania phycosphaerae sp. nov., isolated from particulate material of the south coast of Korea.</title>
        <authorList>
            <person name="Jiang Y."/>
        </authorList>
    </citation>
    <scope>NUCLEOTIDE SEQUENCE [LARGE SCALE GENOMIC DNA]</scope>
    <source>
        <strain evidence="3 4">GY-19</strain>
    </source>
</reference>
<comment type="caution">
    <text evidence="3">The sequence shown here is derived from an EMBL/GenBank/DDBJ whole genome shotgun (WGS) entry which is preliminary data.</text>
</comment>
<feature type="domain" description="BON" evidence="2">
    <location>
        <begin position="124"/>
        <end position="191"/>
    </location>
</feature>
<dbReference type="InterPro" id="IPR051686">
    <property type="entry name" value="Lipoprotein_DolP"/>
</dbReference>
<gene>
    <name evidence="3" type="ORF">O0V09_13085</name>
</gene>
<evidence type="ECO:0000313" key="3">
    <source>
        <dbReference type="EMBL" id="MCZ0866138.1"/>
    </source>
</evidence>
<evidence type="ECO:0000313" key="4">
    <source>
        <dbReference type="Proteomes" id="UP001069090"/>
    </source>
</evidence>
<keyword evidence="4" id="KW-1185">Reference proteome</keyword>
<dbReference type="Gene3D" id="3.30.1340.30">
    <property type="match status" value="1"/>
</dbReference>
<dbReference type="PROSITE" id="PS50914">
    <property type="entry name" value="BON"/>
    <property type="match status" value="2"/>
</dbReference>
<dbReference type="Pfam" id="PF04972">
    <property type="entry name" value="BON"/>
    <property type="match status" value="2"/>
</dbReference>
<dbReference type="Proteomes" id="UP001069090">
    <property type="component" value="Unassembled WGS sequence"/>
</dbReference>
<feature type="domain" description="BON" evidence="2">
    <location>
        <begin position="46"/>
        <end position="115"/>
    </location>
</feature>
<proteinExistence type="predicted"/>
<dbReference type="InterPro" id="IPR014004">
    <property type="entry name" value="Transpt-assoc_nodulatn_dom_bac"/>
</dbReference>
<organism evidence="3 4">
    <name type="scientific">Dasania phycosphaerae</name>
    <dbReference type="NCBI Taxonomy" id="2950436"/>
    <lineage>
        <taxon>Bacteria</taxon>
        <taxon>Pseudomonadati</taxon>
        <taxon>Pseudomonadota</taxon>
        <taxon>Gammaproteobacteria</taxon>
        <taxon>Cellvibrionales</taxon>
        <taxon>Spongiibacteraceae</taxon>
        <taxon>Dasania</taxon>
    </lineage>
</organism>
<accession>A0A9J6RP80</accession>
<name>A0A9J6RP80_9GAMM</name>
<evidence type="ECO:0000259" key="2">
    <source>
        <dbReference type="PROSITE" id="PS50914"/>
    </source>
</evidence>
<evidence type="ECO:0000256" key="1">
    <source>
        <dbReference type="ARBA" id="ARBA00022729"/>
    </source>
</evidence>
<dbReference type="SMART" id="SM00749">
    <property type="entry name" value="BON"/>
    <property type="match status" value="2"/>
</dbReference>
<dbReference type="InterPro" id="IPR007055">
    <property type="entry name" value="BON_dom"/>
</dbReference>
<dbReference type="EMBL" id="JAPTGG010000010">
    <property type="protein sequence ID" value="MCZ0866138.1"/>
    <property type="molecule type" value="Genomic_DNA"/>
</dbReference>
<sequence length="191" mass="21051">MFRTISLFILILLTLNLQGCSKIISMTTDGPLDQDEGERTTGSVIEDEIIETKILVNLDKTDPQLAQSNISVTCYNGVVLLTGQVRDESLRQMAANVANDIRKVRKVHNEISVSGAISMVARSNDTWITTKLKSKMLIQPKIQGGRIKVVTENGTVYLMGLLTREEGARVADLARQTGGVQKVVILFEYIS</sequence>
<protein>
    <submittedName>
        <fullName evidence="3">BON domain-containing protein</fullName>
    </submittedName>
</protein>
<dbReference type="AlphaFoldDB" id="A0A9J6RP80"/>
<keyword evidence="1" id="KW-0732">Signal</keyword>
<dbReference type="RefSeq" id="WP_258332289.1">
    <property type="nucleotide sequence ID" value="NZ_JAPTGG010000010.1"/>
</dbReference>
<dbReference type="PANTHER" id="PTHR34606:SF4">
    <property type="entry name" value="OUTER MEMBRANE LIPOPROTEIN DOLP"/>
    <property type="match status" value="1"/>
</dbReference>
<dbReference type="PANTHER" id="PTHR34606">
    <property type="entry name" value="BON DOMAIN-CONTAINING PROTEIN"/>
    <property type="match status" value="1"/>
</dbReference>